<evidence type="ECO:0000313" key="3">
    <source>
        <dbReference type="Proteomes" id="UP001439008"/>
    </source>
</evidence>
<keyword evidence="1" id="KW-0175">Coiled coil</keyword>
<evidence type="ECO:0000256" key="1">
    <source>
        <dbReference type="SAM" id="Coils"/>
    </source>
</evidence>
<feature type="coiled-coil region" evidence="1">
    <location>
        <begin position="127"/>
        <end position="154"/>
    </location>
</feature>
<proteinExistence type="predicted"/>
<protein>
    <submittedName>
        <fullName evidence="2">Uncharacterized protein</fullName>
    </submittedName>
</protein>
<comment type="caution">
    <text evidence="2">The sequence shown here is derived from an EMBL/GenBank/DDBJ whole genome shotgun (WGS) entry which is preliminary data.</text>
</comment>
<accession>A0ABV2AGN2</accession>
<dbReference type="EMBL" id="JBDODL010000138">
    <property type="protein sequence ID" value="MES1918845.1"/>
    <property type="molecule type" value="Genomic_DNA"/>
</dbReference>
<reference evidence="2 3" key="1">
    <citation type="journal article" date="2024" name="BMC Biol.">
        <title>Comparative genomics of Ascetosporea gives new insight into the evolutionary basis for animal parasitism in Rhizaria.</title>
        <authorList>
            <person name="Hiltunen Thoren M."/>
            <person name="Onut-Brannstrom I."/>
            <person name="Alfjorden A."/>
            <person name="Peckova H."/>
            <person name="Swords F."/>
            <person name="Hooper C."/>
            <person name="Holzer A.S."/>
            <person name="Bass D."/>
            <person name="Burki F."/>
        </authorList>
    </citation>
    <scope>NUCLEOTIDE SEQUENCE [LARGE SCALE GENOMIC DNA]</scope>
    <source>
        <strain evidence="2">20-A016</strain>
    </source>
</reference>
<dbReference type="Proteomes" id="UP001439008">
    <property type="component" value="Unassembled WGS sequence"/>
</dbReference>
<keyword evidence="3" id="KW-1185">Reference proteome</keyword>
<organism evidence="2 3">
    <name type="scientific">Bonamia ostreae</name>
    <dbReference type="NCBI Taxonomy" id="126728"/>
    <lineage>
        <taxon>Eukaryota</taxon>
        <taxon>Sar</taxon>
        <taxon>Rhizaria</taxon>
        <taxon>Endomyxa</taxon>
        <taxon>Ascetosporea</taxon>
        <taxon>Haplosporida</taxon>
        <taxon>Bonamia</taxon>
    </lineage>
</organism>
<gene>
    <name evidence="2" type="ORF">MHBO_000742</name>
</gene>
<evidence type="ECO:0000313" key="2">
    <source>
        <dbReference type="EMBL" id="MES1918845.1"/>
    </source>
</evidence>
<name>A0ABV2AGN2_9EUKA</name>
<sequence>MSSMITAEGILNSAFDFIFPDNVVLQPGRYRWEITCASLHALILRSTENRIEAGGFFLERNGSRKTAFDLYNGEPFFSLIMEARSLRQKNFNSKLRRSLDLTHSQMENCDTYVFERFAVERSMGSFVERIKNVNKEFEEIIMNLKKMCKVLLNRKLFIELGFLRLSN</sequence>